<evidence type="ECO:0000313" key="8">
    <source>
        <dbReference type="Proteomes" id="UP000831156"/>
    </source>
</evidence>
<feature type="transmembrane region" description="Helical" evidence="6">
    <location>
        <begin position="271"/>
        <end position="293"/>
    </location>
</feature>
<feature type="transmembrane region" description="Helical" evidence="6">
    <location>
        <begin position="427"/>
        <end position="447"/>
    </location>
</feature>
<reference evidence="7" key="1">
    <citation type="submission" date="2016-09" db="EMBL/GenBank/DDBJ databases">
        <authorList>
            <consortium name="Pathogen Informatics"/>
            <person name="Sun Q."/>
            <person name="Inoue M."/>
        </authorList>
    </citation>
    <scope>NUCLEOTIDE SEQUENCE</scope>
</reference>
<keyword evidence="5" id="KW-0175">Coiled coil</keyword>
<evidence type="ECO:0000313" key="7">
    <source>
        <dbReference type="EMBL" id="SOV12950.1"/>
    </source>
</evidence>
<evidence type="ECO:0000256" key="4">
    <source>
        <dbReference type="ARBA" id="ARBA00023136"/>
    </source>
</evidence>
<dbReference type="InterPro" id="IPR035952">
    <property type="entry name" value="Rhomboid-like_sf"/>
</dbReference>
<proteinExistence type="predicted"/>
<gene>
    <name evidence="7" type="ORF">PGABG01_0716600</name>
</gene>
<keyword evidence="2 6" id="KW-0812">Transmembrane</keyword>
<accession>A0ABY1UKE9</accession>
<keyword evidence="4 6" id="KW-0472">Membrane</keyword>
<keyword evidence="3 6" id="KW-1133">Transmembrane helix</keyword>
<feature type="transmembrane region" description="Helical" evidence="6">
    <location>
        <begin position="212"/>
        <end position="231"/>
    </location>
</feature>
<keyword evidence="8" id="KW-1185">Reference proteome</keyword>
<name>A0ABY1UKE9_9APIC</name>
<comment type="subcellular location">
    <subcellularLocation>
        <location evidence="1">Membrane</location>
        <topology evidence="1">Multi-pass membrane protein</topology>
    </subcellularLocation>
</comment>
<evidence type="ECO:0000256" key="6">
    <source>
        <dbReference type="SAM" id="Phobius"/>
    </source>
</evidence>
<feature type="transmembrane region" description="Helical" evidence="6">
    <location>
        <begin position="243"/>
        <end position="265"/>
    </location>
</feature>
<dbReference type="SUPFAM" id="SSF144091">
    <property type="entry name" value="Rhomboid-like"/>
    <property type="match status" value="1"/>
</dbReference>
<evidence type="ECO:0000256" key="2">
    <source>
        <dbReference type="ARBA" id="ARBA00022692"/>
    </source>
</evidence>
<evidence type="ECO:0000256" key="1">
    <source>
        <dbReference type="ARBA" id="ARBA00004141"/>
    </source>
</evidence>
<protein>
    <recommendedName>
        <fullName evidence="9">Peptidase S54 rhomboid domain-containing protein</fullName>
    </recommendedName>
</protein>
<sequence length="458" mass="54092">MFYHLKNRRNFLNNFFHKNVLVEKGFNIRYYHLNRSPEQKNDYNFLKTCKFDLFRNDMIYQKKNITYCTNHKGQYNEFVKEKNNHYEKKEKVSDVLSYPESKSFPYASISIIIGMIGISGLLKYLIYNLKNCDNEKSIRLEVDKIISYLDKYFILHNNEKTKGMHINNKIFNIKYITCAFFINENTLQCSIQLCTFFLSSCFLEKYYGPLKYISLFLCGTIFSNFISLQFFKFLKEVESLRMVDFVLIHPSGSMASICALCSLYFKKWAIWKNIPIHCSVLMVPYLISSFYGISSLYKIKKHNVINSNKVTNDELNNYKNEMLQNGKDLLNHKSDYNNIINNINDNINIHNNTQDINKNTMNIKECRIIDTNNHTLNTLKNYLIINACDSVIQKRKRDNIFFNKKLQNLKKEAQEHINKINDKSQKMFFALSSAFTDMYGILLATAACCFMKCVKYIK</sequence>
<dbReference type="Proteomes" id="UP000831156">
    <property type="component" value="Chromosome 7"/>
</dbReference>
<organism evidence="7 8">
    <name type="scientific">Plasmodium gaboni</name>
    <dbReference type="NCBI Taxonomy" id="647221"/>
    <lineage>
        <taxon>Eukaryota</taxon>
        <taxon>Sar</taxon>
        <taxon>Alveolata</taxon>
        <taxon>Apicomplexa</taxon>
        <taxon>Aconoidasida</taxon>
        <taxon>Haemosporida</taxon>
        <taxon>Plasmodiidae</taxon>
        <taxon>Plasmodium</taxon>
        <taxon>Plasmodium (Laverania)</taxon>
    </lineage>
</organism>
<evidence type="ECO:0000256" key="3">
    <source>
        <dbReference type="ARBA" id="ARBA00022989"/>
    </source>
</evidence>
<feature type="transmembrane region" description="Helical" evidence="6">
    <location>
        <begin position="106"/>
        <end position="127"/>
    </location>
</feature>
<dbReference type="EMBL" id="LT969430">
    <property type="protein sequence ID" value="SOV12950.1"/>
    <property type="molecule type" value="Genomic_DNA"/>
</dbReference>
<evidence type="ECO:0000256" key="5">
    <source>
        <dbReference type="SAM" id="Coils"/>
    </source>
</evidence>
<feature type="coiled-coil region" evidence="5">
    <location>
        <begin position="399"/>
        <end position="426"/>
    </location>
</feature>
<evidence type="ECO:0008006" key="9">
    <source>
        <dbReference type="Google" id="ProtNLM"/>
    </source>
</evidence>